<keyword evidence="12" id="KW-1185">Reference proteome</keyword>
<evidence type="ECO:0000256" key="4">
    <source>
        <dbReference type="ARBA" id="ARBA00022475"/>
    </source>
</evidence>
<dbReference type="PANTHER" id="PTHR33909">
    <property type="entry name" value="SEC TRANSLOCON ACCESSORY COMPLEX SUBUNIT YAJC"/>
    <property type="match status" value="1"/>
</dbReference>
<comment type="similarity">
    <text evidence="2">Belongs to the YajC family.</text>
</comment>
<dbReference type="EMBL" id="BLYJ01000003">
    <property type="protein sequence ID" value="GFO87210.1"/>
    <property type="molecule type" value="Genomic_DNA"/>
</dbReference>
<dbReference type="InterPro" id="IPR003849">
    <property type="entry name" value="Preprotein_translocase_YajC"/>
</dbReference>
<comment type="subcellular location">
    <subcellularLocation>
        <location evidence="1">Cell membrane</location>
        <topology evidence="1">Single-pass membrane protein</topology>
    </subcellularLocation>
</comment>
<dbReference type="RefSeq" id="WP_242988051.1">
    <property type="nucleotide sequence ID" value="NZ_BLYJ01000003.1"/>
</dbReference>
<evidence type="ECO:0000313" key="11">
    <source>
        <dbReference type="EMBL" id="GFO87210.1"/>
    </source>
</evidence>
<evidence type="ECO:0000256" key="6">
    <source>
        <dbReference type="ARBA" id="ARBA00022927"/>
    </source>
</evidence>
<dbReference type="SMART" id="SM01323">
    <property type="entry name" value="YajC"/>
    <property type="match status" value="1"/>
</dbReference>
<evidence type="ECO:0000313" key="12">
    <source>
        <dbReference type="Proteomes" id="UP000620147"/>
    </source>
</evidence>
<keyword evidence="5 10" id="KW-0812">Transmembrane</keyword>
<evidence type="ECO:0000256" key="10">
    <source>
        <dbReference type="SAM" id="Phobius"/>
    </source>
</evidence>
<keyword evidence="6" id="KW-0653">Protein transport</keyword>
<gene>
    <name evidence="11" type="primary">yajC</name>
    <name evidence="11" type="ORF">BUFA31_03740</name>
</gene>
<keyword evidence="4" id="KW-1003">Cell membrane</keyword>
<dbReference type="PANTHER" id="PTHR33909:SF1">
    <property type="entry name" value="SEC TRANSLOCON ACCESSORY COMPLEX SUBUNIT YAJC"/>
    <property type="match status" value="1"/>
</dbReference>
<feature type="transmembrane region" description="Helical" evidence="10">
    <location>
        <begin position="14"/>
        <end position="35"/>
    </location>
</feature>
<keyword evidence="8" id="KW-0811">Translocation</keyword>
<dbReference type="NCBIfam" id="TIGR00739">
    <property type="entry name" value="yajC"/>
    <property type="match status" value="1"/>
</dbReference>
<keyword evidence="7 10" id="KW-1133">Transmembrane helix</keyword>
<evidence type="ECO:0000256" key="3">
    <source>
        <dbReference type="ARBA" id="ARBA00022448"/>
    </source>
</evidence>
<comment type="caution">
    <text evidence="11">The sequence shown here is derived from an EMBL/GenBank/DDBJ whole genome shotgun (WGS) entry which is preliminary data.</text>
</comment>
<keyword evidence="3" id="KW-0813">Transport</keyword>
<accession>A0ABQ1DWY3</accession>
<evidence type="ECO:0000256" key="9">
    <source>
        <dbReference type="ARBA" id="ARBA00023136"/>
    </source>
</evidence>
<evidence type="ECO:0000256" key="2">
    <source>
        <dbReference type="ARBA" id="ARBA00006742"/>
    </source>
</evidence>
<keyword evidence="9 10" id="KW-0472">Membrane</keyword>
<reference evidence="11 12" key="1">
    <citation type="submission" date="2020-06" db="EMBL/GenBank/DDBJ databases">
        <title>Characterization of fructooligosaccharide metabolism and fructooligosaccharide-degrading enzymes in human commensal butyrate producers.</title>
        <authorList>
            <person name="Tanno H."/>
            <person name="Fujii T."/>
            <person name="Hirano K."/>
            <person name="Maeno S."/>
            <person name="Tonozuka T."/>
            <person name="Sakamoto M."/>
            <person name="Ohkuma M."/>
            <person name="Tochio T."/>
            <person name="Endo A."/>
        </authorList>
    </citation>
    <scope>NUCLEOTIDE SEQUENCE [LARGE SCALE GENOMIC DNA]</scope>
    <source>
        <strain evidence="11 12">JCM 31056</strain>
    </source>
</reference>
<evidence type="ECO:0000256" key="7">
    <source>
        <dbReference type="ARBA" id="ARBA00022989"/>
    </source>
</evidence>
<protein>
    <submittedName>
        <fullName evidence="11">Preprotein translocase subunit YajC</fullName>
    </submittedName>
</protein>
<dbReference type="PRINTS" id="PR01853">
    <property type="entry name" value="YAJCTRNLCASE"/>
</dbReference>
<dbReference type="Pfam" id="PF02699">
    <property type="entry name" value="YajC"/>
    <property type="match status" value="1"/>
</dbReference>
<organism evidence="11 12">
    <name type="scientific">Butyricicoccus faecihominis</name>
    <dbReference type="NCBI Taxonomy" id="1712515"/>
    <lineage>
        <taxon>Bacteria</taxon>
        <taxon>Bacillati</taxon>
        <taxon>Bacillota</taxon>
        <taxon>Clostridia</taxon>
        <taxon>Eubacteriales</taxon>
        <taxon>Butyricicoccaceae</taxon>
        <taxon>Butyricicoccus</taxon>
    </lineage>
</organism>
<dbReference type="Proteomes" id="UP000620147">
    <property type="component" value="Unassembled WGS sequence"/>
</dbReference>
<sequence length="117" mass="13292">MVMALDKMPALSDYGAIIAQFLPFVVLIVVFYFFLIRPQRKRDKQERDMRNSIEIGDEISTIGGFIGRVVSIKDDVLVIESSSDRTKLKIYRWAIRGKEAPATETVEAPKEAKKDAK</sequence>
<evidence type="ECO:0000256" key="8">
    <source>
        <dbReference type="ARBA" id="ARBA00023010"/>
    </source>
</evidence>
<evidence type="ECO:0000256" key="5">
    <source>
        <dbReference type="ARBA" id="ARBA00022692"/>
    </source>
</evidence>
<proteinExistence type="inferred from homology"/>
<evidence type="ECO:0000256" key="1">
    <source>
        <dbReference type="ARBA" id="ARBA00004162"/>
    </source>
</evidence>
<name>A0ABQ1DWY3_9FIRM</name>